<protein>
    <submittedName>
        <fullName evidence="2">Hemolysin XhlA</fullName>
    </submittedName>
</protein>
<keyword evidence="1" id="KW-1133">Transmembrane helix</keyword>
<sequence>MGLDVSSIVVGAMALLGTLVGSYWSNKKTTALIVYRLEQLEKKQDKHNTLIERTYKLEEDVAIHDEKIKVANHRIDDLEKAVE</sequence>
<keyword evidence="1" id="KW-0812">Transmembrane</keyword>
<keyword evidence="1" id="KW-0472">Membrane</keyword>
<evidence type="ECO:0000256" key="1">
    <source>
        <dbReference type="SAM" id="Phobius"/>
    </source>
</evidence>
<proteinExistence type="predicted"/>
<accession>A0A8S5LTG8</accession>
<reference evidence="2" key="1">
    <citation type="journal article" date="2021" name="Proc. Natl. Acad. Sci. U.S.A.">
        <title>A Catalog of Tens of Thousands of Viruses from Human Metagenomes Reveals Hidden Associations with Chronic Diseases.</title>
        <authorList>
            <person name="Tisza M.J."/>
            <person name="Buck C.B."/>
        </authorList>
    </citation>
    <scope>NUCLEOTIDE SEQUENCE</scope>
    <source>
        <strain evidence="2">Ct25F5</strain>
    </source>
</reference>
<feature type="transmembrane region" description="Helical" evidence="1">
    <location>
        <begin position="6"/>
        <end position="26"/>
    </location>
</feature>
<evidence type="ECO:0000313" key="2">
    <source>
        <dbReference type="EMBL" id="DAD73163.1"/>
    </source>
</evidence>
<dbReference type="EMBL" id="BK014731">
    <property type="protein sequence ID" value="DAD73163.1"/>
    <property type="molecule type" value="Genomic_DNA"/>
</dbReference>
<name>A0A8S5LTG8_9CAUD</name>
<organism evidence="2">
    <name type="scientific">Myoviridae sp. ct25F5</name>
    <dbReference type="NCBI Taxonomy" id="2826604"/>
    <lineage>
        <taxon>Viruses</taxon>
        <taxon>Duplodnaviria</taxon>
        <taxon>Heunggongvirae</taxon>
        <taxon>Uroviricota</taxon>
        <taxon>Caudoviricetes</taxon>
    </lineage>
</organism>